<dbReference type="SMART" id="SM00909">
    <property type="entry name" value="Germane"/>
    <property type="match status" value="1"/>
</dbReference>
<comment type="caution">
    <text evidence="4">The sequence shown here is derived from an EMBL/GenBank/DDBJ whole genome shotgun (WGS) entry which is preliminary data.</text>
</comment>
<keyword evidence="2" id="KW-0732">Signal</keyword>
<name>A0A939T4L8_9ACTN</name>
<dbReference type="RefSeq" id="WP_208256037.1">
    <property type="nucleotide sequence ID" value="NZ_JAGEOJ010000005.1"/>
</dbReference>
<dbReference type="Proteomes" id="UP000669179">
    <property type="component" value="Unassembled WGS sequence"/>
</dbReference>
<dbReference type="AlphaFoldDB" id="A0A939T4L8"/>
<evidence type="ECO:0000259" key="3">
    <source>
        <dbReference type="SMART" id="SM00909"/>
    </source>
</evidence>
<feature type="region of interest" description="Disordered" evidence="1">
    <location>
        <begin position="294"/>
        <end position="321"/>
    </location>
</feature>
<dbReference type="Pfam" id="PF10647">
    <property type="entry name" value="Gmad1"/>
    <property type="match status" value="1"/>
</dbReference>
<evidence type="ECO:0000313" key="5">
    <source>
        <dbReference type="Proteomes" id="UP000669179"/>
    </source>
</evidence>
<feature type="signal peptide" evidence="2">
    <location>
        <begin position="1"/>
        <end position="22"/>
    </location>
</feature>
<accession>A0A939T4L8</accession>
<sequence>MIDLRPALAGAAAVLLACAGCASVPTGGRVVSGKSADRAEQVDDPTVRLIPKPPRPGWGADDIVRGFLSASASFDDDHRVARQYLGGPSVWTPGGRPAVTVFQNTPDVDIVKSNGNQATVRVYGNQLGTITSAGQYAADPKHIQAVFTLGRGQQGWRITALPQEAQTSLLLTKSDVDQAFRPVNLYFFGPEKDTLVPNGIFMPYANRQSLSTQLVQALLGGPTPWLSQAVTSAFPAGTRLLGGVSVDEDKNVATVNLSREASKGDVDDMSAQISWTLRQISEIKDWRLQIAGKTVAPEDGDSTQSVHDWSDKDPDGNNDPRIQQTPYLVGLNGHLSTLQGTTVRDAPPVNTPMTVPAVAPDTLEAAGLSPDRTQVLTADLTSGGLVRPPLLNHQAKGSTFTAPTWDRNTVLWFVETTKDKSWLWTRQRGAAPQRAKIWGLSGREVLAFRIARDGVRAAAIVKVDGKTQIQVGRIAHGPKGEIDAGSFLPVSSELEDPRDLAWRDYSNLVVLGRQHGEAQILPYLVPVSGAPVSGLGNGTLSGEAWTITAAPDAPVLVGTRTGDRDQVCRQRSARDPFSEWACDIKGSGPTYPR</sequence>
<dbReference type="PROSITE" id="PS51257">
    <property type="entry name" value="PROKAR_LIPOPROTEIN"/>
    <property type="match status" value="1"/>
</dbReference>
<feature type="domain" description="GerMN" evidence="3">
    <location>
        <begin position="211"/>
        <end position="299"/>
    </location>
</feature>
<dbReference type="InterPro" id="IPR059026">
    <property type="entry name" value="LpqB_N"/>
</dbReference>
<gene>
    <name evidence="4" type="ORF">J4573_14975</name>
</gene>
<keyword evidence="5" id="KW-1185">Reference proteome</keyword>
<reference evidence="4" key="1">
    <citation type="submission" date="2021-03" db="EMBL/GenBank/DDBJ databases">
        <authorList>
            <person name="Kanchanasin P."/>
            <person name="Saeng-In P."/>
            <person name="Phongsopitanun W."/>
            <person name="Yuki M."/>
            <person name="Kudo T."/>
            <person name="Ohkuma M."/>
            <person name="Tanasupawat S."/>
        </authorList>
    </citation>
    <scope>NUCLEOTIDE SEQUENCE</scope>
    <source>
        <strain evidence="4">GKU 128</strain>
    </source>
</reference>
<protein>
    <submittedName>
        <fullName evidence="4">GerMN domain-containing protein</fullName>
    </submittedName>
</protein>
<organism evidence="4 5">
    <name type="scientific">Actinomadura barringtoniae</name>
    <dbReference type="NCBI Taxonomy" id="1427535"/>
    <lineage>
        <taxon>Bacteria</taxon>
        <taxon>Bacillati</taxon>
        <taxon>Actinomycetota</taxon>
        <taxon>Actinomycetes</taxon>
        <taxon>Streptosporangiales</taxon>
        <taxon>Thermomonosporaceae</taxon>
        <taxon>Actinomadura</taxon>
    </lineage>
</organism>
<feature type="chain" id="PRO_5038401483" evidence="2">
    <location>
        <begin position="23"/>
        <end position="593"/>
    </location>
</feature>
<proteinExistence type="predicted"/>
<dbReference type="InterPro" id="IPR019606">
    <property type="entry name" value="GerMN"/>
</dbReference>
<dbReference type="InterPro" id="IPR018910">
    <property type="entry name" value="LpqB_C"/>
</dbReference>
<dbReference type="EMBL" id="JAGEOJ010000005">
    <property type="protein sequence ID" value="MBO2448404.1"/>
    <property type="molecule type" value="Genomic_DNA"/>
</dbReference>
<dbReference type="Pfam" id="PF25976">
    <property type="entry name" value="LpqB_N"/>
    <property type="match status" value="1"/>
</dbReference>
<dbReference type="Pfam" id="PF10646">
    <property type="entry name" value="Germane"/>
    <property type="match status" value="1"/>
</dbReference>
<evidence type="ECO:0000256" key="1">
    <source>
        <dbReference type="SAM" id="MobiDB-lite"/>
    </source>
</evidence>
<evidence type="ECO:0000313" key="4">
    <source>
        <dbReference type="EMBL" id="MBO2448404.1"/>
    </source>
</evidence>
<evidence type="ECO:0000256" key="2">
    <source>
        <dbReference type="SAM" id="SignalP"/>
    </source>
</evidence>